<dbReference type="InterPro" id="IPR020845">
    <property type="entry name" value="AMP-binding_CS"/>
</dbReference>
<dbReference type="CDD" id="cd05907">
    <property type="entry name" value="VL_LC_FACS_like"/>
    <property type="match status" value="1"/>
</dbReference>
<reference evidence="5 6" key="1">
    <citation type="submission" date="2021-03" db="EMBL/GenBank/DDBJ databases">
        <title>Halorubrum sodomense MBLA0099, Whole genome shotgun sequencing.</title>
        <authorList>
            <person name="Seo M.-J."/>
            <person name="Cho E.-S."/>
            <person name="Hwang C.Y."/>
        </authorList>
    </citation>
    <scope>NUCLEOTIDE SEQUENCE [LARGE SCALE GENOMIC DNA]</scope>
    <source>
        <strain evidence="5 6">MBLA0099</strain>
    </source>
</reference>
<keyword evidence="1" id="KW-0547">Nucleotide-binding</keyword>
<dbReference type="KEGG" id="hss:J7656_08285"/>
<evidence type="ECO:0000256" key="1">
    <source>
        <dbReference type="ARBA" id="ARBA00022741"/>
    </source>
</evidence>
<evidence type="ECO:0000313" key="6">
    <source>
        <dbReference type="Proteomes" id="UP000679341"/>
    </source>
</evidence>
<dbReference type="GO" id="GO:0016020">
    <property type="term" value="C:membrane"/>
    <property type="evidence" value="ECO:0007669"/>
    <property type="project" value="TreeGrafter"/>
</dbReference>
<feature type="region of interest" description="Disordered" evidence="3">
    <location>
        <begin position="515"/>
        <end position="541"/>
    </location>
</feature>
<dbReference type="Pfam" id="PF00501">
    <property type="entry name" value="AMP-binding"/>
    <property type="match status" value="1"/>
</dbReference>
<keyword evidence="5" id="KW-0436">Ligase</keyword>
<dbReference type="AlphaFoldDB" id="A0A8T8LI74"/>
<evidence type="ECO:0000256" key="2">
    <source>
        <dbReference type="ARBA" id="ARBA00022840"/>
    </source>
</evidence>
<name>A0A8T8LI74_9EURY</name>
<dbReference type="PROSITE" id="PS00455">
    <property type="entry name" value="AMP_BINDING"/>
    <property type="match status" value="1"/>
</dbReference>
<dbReference type="InterPro" id="IPR042099">
    <property type="entry name" value="ANL_N_sf"/>
</dbReference>
<dbReference type="Gene3D" id="3.40.50.12780">
    <property type="entry name" value="N-terminal domain of ligase-like"/>
    <property type="match status" value="1"/>
</dbReference>
<accession>A0A8T8LI74</accession>
<proteinExistence type="predicted"/>
<dbReference type="InterPro" id="IPR000873">
    <property type="entry name" value="AMP-dep_synth/lig_dom"/>
</dbReference>
<keyword evidence="2" id="KW-0067">ATP-binding</keyword>
<dbReference type="SUPFAM" id="SSF56801">
    <property type="entry name" value="Acetyl-CoA synthetase-like"/>
    <property type="match status" value="1"/>
</dbReference>
<evidence type="ECO:0000256" key="3">
    <source>
        <dbReference type="SAM" id="MobiDB-lite"/>
    </source>
</evidence>
<dbReference type="GO" id="GO:0005524">
    <property type="term" value="F:ATP binding"/>
    <property type="evidence" value="ECO:0007669"/>
    <property type="project" value="UniProtKB-KW"/>
</dbReference>
<feature type="domain" description="AMP-dependent synthetase/ligase" evidence="4">
    <location>
        <begin position="24"/>
        <end position="492"/>
    </location>
</feature>
<dbReference type="PANTHER" id="PTHR43272:SF33">
    <property type="entry name" value="AMP-BINDING DOMAIN-CONTAINING PROTEIN-RELATED"/>
    <property type="match status" value="1"/>
</dbReference>
<keyword evidence="6" id="KW-1185">Reference proteome</keyword>
<sequence length="711" mass="77606">MSWQAAERAFTDDAVAREALPEMFERTAERHADRIAQRYKGGIHDRSLVAAGVVPEAPAGEYADLTYTEMRGIVRNLAAGFRELGVDDDTRVAMYSQTRMEWAQTDFAALAAGAVVTTVYASSSPRQLRYLLEDPEATVVVAEGREMLEDVLAVRGDLEHDLDAIVTVDDVDADEMSAADVGVDADALDDGALDDVYTLGEVHERGAAAFDEATYEGWIDAADVGDLASLIYTSGTTGKPKGVRLTHANFRDNVSQCYRRFADRPDRDPDVPGISAETTTLSFLPLAHVFERMAGHYMMFAAGATVAYAESPDTLREDFGLVRPTTTTTSVPRVYEKLYDAIREQASESPVKERIFEWAVDVGRAHHEADDPGALLDAKRAVADRLVFSSVRDAIGGEVDFFISGGGSLSAELCALYHAMDLPILEGYGLTETSPVISVNPPEAPKVGTIGPPVVNTEIAIDGSVVGQEVADLDGDVGELLVRGPQVTDGYWNRPDATAEAFVDADDLPDDVVTAGTPPDERVGVGGDGLDDGGDGETAREADAAAAAAQPWFRTGDIVQLRPDGYIAFRERAKQLLVLSTGKNVAPGPIEDRFAANEFVEQCVVLGDGRKFVSAIIVPNFEKVAAWADAEGIDLPEERAEVCRDDRVRERIQEEVDRVNEEFESYEKIKQFRLVEEEFTEDNDLLTPTMKKKRRNILDRFADEVEMIYEE</sequence>
<dbReference type="GO" id="GO:0004467">
    <property type="term" value="F:long-chain fatty acid-CoA ligase activity"/>
    <property type="evidence" value="ECO:0007669"/>
    <property type="project" value="TreeGrafter"/>
</dbReference>
<dbReference type="Pfam" id="PF23562">
    <property type="entry name" value="AMP-binding_C_3"/>
    <property type="match status" value="1"/>
</dbReference>
<organism evidence="5 6">
    <name type="scientific">Halorubrum ruber</name>
    <dbReference type="NCBI Taxonomy" id="2982524"/>
    <lineage>
        <taxon>Archaea</taxon>
        <taxon>Methanobacteriati</taxon>
        <taxon>Methanobacteriota</taxon>
        <taxon>Stenosarchaea group</taxon>
        <taxon>Halobacteria</taxon>
        <taxon>Halobacteriales</taxon>
        <taxon>Haloferacaceae</taxon>
        <taxon>Halorubrum</taxon>
    </lineage>
</organism>
<dbReference type="EMBL" id="CP073695">
    <property type="protein sequence ID" value="QUO46625.1"/>
    <property type="molecule type" value="Genomic_DNA"/>
</dbReference>
<dbReference type="GeneID" id="64827531"/>
<protein>
    <submittedName>
        <fullName evidence="5">Long-chain fatty acid--CoA ligase</fullName>
    </submittedName>
</protein>
<dbReference type="OrthoDB" id="70225at2157"/>
<dbReference type="Proteomes" id="UP000679341">
    <property type="component" value="Chromosome"/>
</dbReference>
<evidence type="ECO:0000259" key="4">
    <source>
        <dbReference type="Pfam" id="PF00501"/>
    </source>
</evidence>
<dbReference type="PANTHER" id="PTHR43272">
    <property type="entry name" value="LONG-CHAIN-FATTY-ACID--COA LIGASE"/>
    <property type="match status" value="1"/>
</dbReference>
<dbReference type="RefSeq" id="WP_211553025.1">
    <property type="nucleotide sequence ID" value="NZ_CP073695.1"/>
</dbReference>
<gene>
    <name evidence="5" type="ORF">J7656_08285</name>
</gene>
<evidence type="ECO:0000313" key="5">
    <source>
        <dbReference type="EMBL" id="QUO46625.1"/>
    </source>
</evidence>